<dbReference type="SUPFAM" id="SSF46689">
    <property type="entry name" value="Homeodomain-like"/>
    <property type="match status" value="1"/>
</dbReference>
<dbReference type="AlphaFoldDB" id="A0A9Q3KI30"/>
<keyword evidence="3" id="KW-1185">Reference proteome</keyword>
<proteinExistence type="predicted"/>
<evidence type="ECO:0000313" key="3">
    <source>
        <dbReference type="Proteomes" id="UP000765509"/>
    </source>
</evidence>
<evidence type="ECO:0000259" key="1">
    <source>
        <dbReference type="Pfam" id="PF13358"/>
    </source>
</evidence>
<dbReference type="EMBL" id="AVOT02106767">
    <property type="protein sequence ID" value="MBW0580127.1"/>
    <property type="molecule type" value="Genomic_DNA"/>
</dbReference>
<protein>
    <recommendedName>
        <fullName evidence="1">Tc1-like transposase DDE domain-containing protein</fullName>
    </recommendedName>
</protein>
<feature type="domain" description="Tc1-like transposase DDE" evidence="1">
    <location>
        <begin position="120"/>
        <end position="280"/>
    </location>
</feature>
<dbReference type="Proteomes" id="UP000765509">
    <property type="component" value="Unassembled WGS sequence"/>
</dbReference>
<reference evidence="2" key="1">
    <citation type="submission" date="2021-03" db="EMBL/GenBank/DDBJ databases">
        <title>Draft genome sequence of rust myrtle Austropuccinia psidii MF-1, a brazilian biotype.</title>
        <authorList>
            <person name="Quecine M.C."/>
            <person name="Pachon D.M.R."/>
            <person name="Bonatelli M.L."/>
            <person name="Correr F.H."/>
            <person name="Franceschini L.M."/>
            <person name="Leite T.F."/>
            <person name="Margarido G.R.A."/>
            <person name="Almeida C.A."/>
            <person name="Ferrarezi J.A."/>
            <person name="Labate C.A."/>
        </authorList>
    </citation>
    <scope>NUCLEOTIDE SEQUENCE</scope>
    <source>
        <strain evidence="2">MF-1</strain>
    </source>
</reference>
<name>A0A9Q3KI30_9BASI</name>
<dbReference type="GO" id="GO:0003676">
    <property type="term" value="F:nucleic acid binding"/>
    <property type="evidence" value="ECO:0007669"/>
    <property type="project" value="InterPro"/>
</dbReference>
<dbReference type="InterPro" id="IPR052338">
    <property type="entry name" value="Transposase_5"/>
</dbReference>
<sequence length="319" mass="37169">MISWRMGVPKSMVHDTIRRFQENGTCADRLKTGRPPSLNDADRRNLDAFITHNRRANLNEISRAIPNNFSNRTISKAIHDLGKRSCIAPKKPYLRQLDFDRRFTFAQEFGHWTLQQWARIIWTDESSFELGKKSDQVRVWRTPQEKYTLDNLQVNHCSGRRLIMVWGAFIGSTKGPLVFLDGTQTAATFIQQVYEPHLRPFYNFMVNAPYIRTRERIAMMEDGAPIHTAQISNEWRATNQIDKLPWPAHSPDLNPIENVWKVMKTRVTKHHQPRTMDELRAAIQSSWDDLSPAFFEKLLLGMHNRMEAVVECNGGPTRW</sequence>
<evidence type="ECO:0000313" key="2">
    <source>
        <dbReference type="EMBL" id="MBW0580127.1"/>
    </source>
</evidence>
<dbReference type="Gene3D" id="3.30.420.10">
    <property type="entry name" value="Ribonuclease H-like superfamily/Ribonuclease H"/>
    <property type="match status" value="1"/>
</dbReference>
<organism evidence="2 3">
    <name type="scientific">Austropuccinia psidii MF-1</name>
    <dbReference type="NCBI Taxonomy" id="1389203"/>
    <lineage>
        <taxon>Eukaryota</taxon>
        <taxon>Fungi</taxon>
        <taxon>Dikarya</taxon>
        <taxon>Basidiomycota</taxon>
        <taxon>Pucciniomycotina</taxon>
        <taxon>Pucciniomycetes</taxon>
        <taxon>Pucciniales</taxon>
        <taxon>Sphaerophragmiaceae</taxon>
        <taxon>Austropuccinia</taxon>
    </lineage>
</organism>
<dbReference type="InterPro" id="IPR036397">
    <property type="entry name" value="RNaseH_sf"/>
</dbReference>
<dbReference type="PANTHER" id="PTHR23022">
    <property type="entry name" value="TRANSPOSABLE ELEMENT-RELATED"/>
    <property type="match status" value="1"/>
</dbReference>
<dbReference type="OrthoDB" id="2753252at2759"/>
<dbReference type="InterPro" id="IPR038717">
    <property type="entry name" value="Tc1-like_DDE_dom"/>
</dbReference>
<dbReference type="PANTHER" id="PTHR23022:SF119">
    <property type="entry name" value="TC1-LIKE TRANSPOSASE DDE DOMAIN-CONTAINING PROTEIN"/>
    <property type="match status" value="1"/>
</dbReference>
<gene>
    <name evidence="2" type="ORF">O181_119842</name>
</gene>
<comment type="caution">
    <text evidence="2">The sequence shown here is derived from an EMBL/GenBank/DDBJ whole genome shotgun (WGS) entry which is preliminary data.</text>
</comment>
<dbReference type="InterPro" id="IPR009057">
    <property type="entry name" value="Homeodomain-like_sf"/>
</dbReference>
<accession>A0A9Q3KI30</accession>
<dbReference type="Pfam" id="PF13358">
    <property type="entry name" value="DDE_3"/>
    <property type="match status" value="1"/>
</dbReference>